<keyword evidence="1" id="KW-1133">Transmembrane helix</keyword>
<organism evidence="2 3">
    <name type="scientific">Dysgonomonas termitidis</name>
    <dbReference type="NCBI Taxonomy" id="1516126"/>
    <lineage>
        <taxon>Bacteria</taxon>
        <taxon>Pseudomonadati</taxon>
        <taxon>Bacteroidota</taxon>
        <taxon>Bacteroidia</taxon>
        <taxon>Bacteroidales</taxon>
        <taxon>Dysgonomonadaceae</taxon>
        <taxon>Dysgonomonas</taxon>
    </lineage>
</organism>
<keyword evidence="1" id="KW-0472">Membrane</keyword>
<proteinExistence type="predicted"/>
<dbReference type="InterPro" id="IPR007404">
    <property type="entry name" value="YdjM-like"/>
</dbReference>
<dbReference type="RefSeq" id="WP_380001655.1">
    <property type="nucleotide sequence ID" value="NZ_JBHSGN010000164.1"/>
</dbReference>
<feature type="transmembrane region" description="Helical" evidence="1">
    <location>
        <begin position="81"/>
        <end position="103"/>
    </location>
</feature>
<accession>A0ABV9L357</accession>
<dbReference type="Proteomes" id="UP001596023">
    <property type="component" value="Unassembled WGS sequence"/>
</dbReference>
<feature type="transmembrane region" description="Helical" evidence="1">
    <location>
        <begin position="123"/>
        <end position="154"/>
    </location>
</feature>
<keyword evidence="1" id="KW-0812">Transmembrane</keyword>
<keyword evidence="2" id="KW-0378">Hydrolase</keyword>
<dbReference type="EMBL" id="JBHSGN010000164">
    <property type="protein sequence ID" value="MFC4676944.1"/>
    <property type="molecule type" value="Genomic_DNA"/>
</dbReference>
<evidence type="ECO:0000256" key="1">
    <source>
        <dbReference type="SAM" id="Phobius"/>
    </source>
</evidence>
<comment type="caution">
    <text evidence="2">The sequence shown here is derived from an EMBL/GenBank/DDBJ whole genome shotgun (WGS) entry which is preliminary data.</text>
</comment>
<protein>
    <submittedName>
        <fullName evidence="2">Metal-dependent hydrolase</fullName>
    </submittedName>
</protein>
<keyword evidence="3" id="KW-1185">Reference proteome</keyword>
<reference evidence="3" key="1">
    <citation type="journal article" date="2019" name="Int. J. Syst. Evol. Microbiol.">
        <title>The Global Catalogue of Microorganisms (GCM) 10K type strain sequencing project: providing services to taxonomists for standard genome sequencing and annotation.</title>
        <authorList>
            <consortium name="The Broad Institute Genomics Platform"/>
            <consortium name="The Broad Institute Genome Sequencing Center for Infectious Disease"/>
            <person name="Wu L."/>
            <person name="Ma J."/>
        </authorList>
    </citation>
    <scope>NUCLEOTIDE SEQUENCE [LARGE SCALE GENOMIC DNA]</scope>
    <source>
        <strain evidence="3">CCUG 66188</strain>
    </source>
</reference>
<evidence type="ECO:0000313" key="2">
    <source>
        <dbReference type="EMBL" id="MFC4676944.1"/>
    </source>
</evidence>
<evidence type="ECO:0000313" key="3">
    <source>
        <dbReference type="Proteomes" id="UP001596023"/>
    </source>
</evidence>
<gene>
    <name evidence="2" type="ORF">ACFO6W_25005</name>
</gene>
<feature type="transmembrane region" description="Helical" evidence="1">
    <location>
        <begin position="200"/>
        <end position="217"/>
    </location>
</feature>
<feature type="transmembrane region" description="Helical" evidence="1">
    <location>
        <begin position="166"/>
        <end position="188"/>
    </location>
</feature>
<name>A0ABV9L357_9BACT</name>
<dbReference type="GO" id="GO:0016787">
    <property type="term" value="F:hydrolase activity"/>
    <property type="evidence" value="ECO:0007669"/>
    <property type="project" value="UniProtKB-KW"/>
</dbReference>
<sequence length="268" mass="30578">MDILTHALSGAAVATSASTFVKTTPLRKVKIILTGTLGGMLPDIDAISMWPRFDATFGKLFGLADTGKIIYSNKFWYSHHAFFHSLTASILLGILLILSMFLIRKLSKKSDLHIIDFTRSHIIYFVVFVLGIWAHLAGDLPTPASAWGGIALWWPSENYTGGYGKIWWWNNYDIFLLITCCTIANLTIPMFRTLRDNAKAITTTILSFTIIFILIQINTRQYGYAYTKSTATTYAEMEQNSKKEQQRILGKRLYKIMDRFDRTLRIYF</sequence>
<dbReference type="Pfam" id="PF04307">
    <property type="entry name" value="YdjM"/>
    <property type="match status" value="1"/>
</dbReference>